<dbReference type="InterPro" id="IPR001525">
    <property type="entry name" value="C5_MeTfrase"/>
</dbReference>
<evidence type="ECO:0000313" key="6">
    <source>
        <dbReference type="EMBL" id="QQV91463.1"/>
    </source>
</evidence>
<dbReference type="GO" id="GO:0044027">
    <property type="term" value="P:negative regulation of gene expression via chromosomal CpG island methylation"/>
    <property type="evidence" value="ECO:0007669"/>
    <property type="project" value="TreeGrafter"/>
</dbReference>
<dbReference type="PROSITE" id="PS51679">
    <property type="entry name" value="SAM_MT_C5"/>
    <property type="match status" value="1"/>
</dbReference>
<dbReference type="GO" id="GO:0003677">
    <property type="term" value="F:DNA binding"/>
    <property type="evidence" value="ECO:0007669"/>
    <property type="project" value="TreeGrafter"/>
</dbReference>
<dbReference type="SUPFAM" id="SSF53335">
    <property type="entry name" value="S-adenosyl-L-methionine-dependent methyltransferases"/>
    <property type="match status" value="1"/>
</dbReference>
<feature type="active site" evidence="5">
    <location>
        <position position="113"/>
    </location>
</feature>
<dbReference type="EMBL" id="MT732474">
    <property type="protein sequence ID" value="QQV91463.1"/>
    <property type="molecule type" value="Genomic_DNA"/>
</dbReference>
<dbReference type="EC" id="2.1.1.37" evidence="1"/>
<accession>A0A8E5EA38</accession>
<dbReference type="GO" id="GO:0003886">
    <property type="term" value="F:DNA (cytosine-5-)-methyltransferase activity"/>
    <property type="evidence" value="ECO:0007669"/>
    <property type="project" value="UniProtKB-EC"/>
</dbReference>
<dbReference type="PANTHER" id="PTHR10629:SF52">
    <property type="entry name" value="DNA (CYTOSINE-5)-METHYLTRANSFERASE 1"/>
    <property type="match status" value="1"/>
</dbReference>
<protein>
    <recommendedName>
        <fullName evidence="1">DNA (cytosine-5-)-methyltransferase</fullName>
        <ecNumber evidence="1">2.1.1.37</ecNumber>
    </recommendedName>
</protein>
<gene>
    <name evidence="6" type="ORF">Gundel1_31</name>
</gene>
<dbReference type="PRINTS" id="PR00105">
    <property type="entry name" value="C5METTRFRASE"/>
</dbReference>
<sequence>MLDLFTETDIDKLINHIKANYNPNKPLMFVVDLFCGAGGMTEGYQKVDNTFVVACVNHDEYAIKSHHANHPCCIHYTEDITDWNVIWKIESLVFQLRERFSNCFLILHASLECTHLSKAKGGLSRDGDSRTLAFHLEKYLEIIPDYITIENVEEILTNGPLDEDGMIIPELKGLDYKLWLEIIQDYGYDYDYRLLDSADFGEYTSRKRYYGIFAKEGLPVSFPKQTHVTKKKQHLFPNLKPHKAVKEVLDLDNCGISVFGKNKRGKNYVDATITRTHAGVKKTLKEKQTEFLSAYYGASQNGQGITGMDEPCNTLTTKDRFALHHIQYAYSNAYYTSIEKPAGTILTNPKHELVTTKWLYDTQYDRVCCSVEKPSPVIIARQDKTPLSIGFAKNFSIVDHSVELPTDTNARKNLKSFMRSNQIKDITIRPLLEKELLRVQGFPEDYILLGGVTRAKKYIGNAVVPGMAEVIGNEIYKSHSEYLN</sequence>
<keyword evidence="2 5" id="KW-0489">Methyltransferase</keyword>
<dbReference type="PANTHER" id="PTHR10629">
    <property type="entry name" value="CYTOSINE-SPECIFIC METHYLTRANSFERASE"/>
    <property type="match status" value="1"/>
</dbReference>
<evidence type="ECO:0000313" key="7">
    <source>
        <dbReference type="Proteomes" id="UP000693868"/>
    </source>
</evidence>
<dbReference type="PROSITE" id="PS00095">
    <property type="entry name" value="C5_MTASE_2"/>
    <property type="match status" value="1"/>
</dbReference>
<reference evidence="6" key="1">
    <citation type="submission" date="2020-07" db="EMBL/GenBank/DDBJ databases">
        <title>Highly diverse flavobacterial phages as mortality factor during North Sea spring blooms.</title>
        <authorList>
            <person name="Bartlau N."/>
            <person name="Wichels A."/>
            <person name="Krohne G."/>
            <person name="Adriaenssens E.M."/>
            <person name="Heins A."/>
            <person name="Fuchs B.M."/>
            <person name="Amann R."/>
            <person name="Moraru C."/>
        </authorList>
    </citation>
    <scope>NUCLEOTIDE SEQUENCE</scope>
</reference>
<evidence type="ECO:0000256" key="3">
    <source>
        <dbReference type="ARBA" id="ARBA00022679"/>
    </source>
</evidence>
<organism evidence="6 7">
    <name type="scientific">Tenacibaculum phage Gundel_1</name>
    <dbReference type="NCBI Taxonomy" id="2745672"/>
    <lineage>
        <taxon>Viruses</taxon>
        <taxon>Duplodnaviria</taxon>
        <taxon>Heunggongvirae</taxon>
        <taxon>Uroviricota</taxon>
        <taxon>Caudoviricetes</taxon>
        <taxon>Pachyviridae</taxon>
        <taxon>Gundelvirus</taxon>
        <taxon>Gundelvirus Gundel</taxon>
    </lineage>
</organism>
<evidence type="ECO:0000256" key="5">
    <source>
        <dbReference type="PROSITE-ProRule" id="PRU01016"/>
    </source>
</evidence>
<evidence type="ECO:0000256" key="4">
    <source>
        <dbReference type="ARBA" id="ARBA00022691"/>
    </source>
</evidence>
<dbReference type="Gene3D" id="3.40.50.150">
    <property type="entry name" value="Vaccinia Virus protein VP39"/>
    <property type="match status" value="1"/>
</dbReference>
<dbReference type="Gene3D" id="3.90.120.10">
    <property type="entry name" value="DNA Methylase, subunit A, domain 2"/>
    <property type="match status" value="1"/>
</dbReference>
<dbReference type="GO" id="GO:0032259">
    <property type="term" value="P:methylation"/>
    <property type="evidence" value="ECO:0007669"/>
    <property type="project" value="UniProtKB-KW"/>
</dbReference>
<keyword evidence="7" id="KW-1185">Reference proteome</keyword>
<dbReference type="InterPro" id="IPR050390">
    <property type="entry name" value="C5-Methyltransferase"/>
</dbReference>
<keyword evidence="3 5" id="KW-0808">Transferase</keyword>
<keyword evidence="4 5" id="KW-0949">S-adenosyl-L-methionine</keyword>
<comment type="similarity">
    <text evidence="5">Belongs to the class I-like SAM-binding methyltransferase superfamily. C5-methyltransferase family.</text>
</comment>
<dbReference type="Proteomes" id="UP000693868">
    <property type="component" value="Segment"/>
</dbReference>
<evidence type="ECO:0000256" key="1">
    <source>
        <dbReference type="ARBA" id="ARBA00011975"/>
    </source>
</evidence>
<name>A0A8E5EA38_9CAUD</name>
<proteinExistence type="inferred from homology"/>
<dbReference type="InterPro" id="IPR029063">
    <property type="entry name" value="SAM-dependent_MTases_sf"/>
</dbReference>
<dbReference type="InterPro" id="IPR031303">
    <property type="entry name" value="C5_meth_CS"/>
</dbReference>
<dbReference type="Pfam" id="PF00145">
    <property type="entry name" value="DNA_methylase"/>
    <property type="match status" value="1"/>
</dbReference>
<evidence type="ECO:0000256" key="2">
    <source>
        <dbReference type="ARBA" id="ARBA00022603"/>
    </source>
</evidence>